<proteinExistence type="predicted"/>
<accession>X1NR88</accession>
<protein>
    <recommendedName>
        <fullName evidence="2">CHAT domain-containing protein</fullName>
    </recommendedName>
</protein>
<gene>
    <name evidence="1" type="ORF">S06H3_39784</name>
</gene>
<feature type="non-terminal residue" evidence="1">
    <location>
        <position position="1"/>
    </location>
</feature>
<dbReference type="EMBL" id="BARV01024363">
    <property type="protein sequence ID" value="GAI46103.1"/>
    <property type="molecule type" value="Genomic_DNA"/>
</dbReference>
<sequence length="140" mass="15158">GYVPPLFIVSACSPAPWGSIEGSTAYVLLMTGAAAVVAPFIDISVREAAIFVSRLLQELTVEGLKGIGASTLSEAIMRTRLSLRAGMWSEAVLGDGFYKGSGTEFFGQYLQHITSLGHLYTYHDQEEIFDKIFTDISSKT</sequence>
<dbReference type="AlphaFoldDB" id="X1NR88"/>
<comment type="caution">
    <text evidence="1">The sequence shown here is derived from an EMBL/GenBank/DDBJ whole genome shotgun (WGS) entry which is preliminary data.</text>
</comment>
<reference evidence="1" key="1">
    <citation type="journal article" date="2014" name="Front. Microbiol.">
        <title>High frequency of phylogenetically diverse reductive dehalogenase-homologous genes in deep subseafloor sedimentary metagenomes.</title>
        <authorList>
            <person name="Kawai M."/>
            <person name="Futagami T."/>
            <person name="Toyoda A."/>
            <person name="Takaki Y."/>
            <person name="Nishi S."/>
            <person name="Hori S."/>
            <person name="Arai W."/>
            <person name="Tsubouchi T."/>
            <person name="Morono Y."/>
            <person name="Uchiyama I."/>
            <person name="Ito T."/>
            <person name="Fujiyama A."/>
            <person name="Inagaki F."/>
            <person name="Takami H."/>
        </authorList>
    </citation>
    <scope>NUCLEOTIDE SEQUENCE</scope>
    <source>
        <strain evidence="1">Expedition CK06-06</strain>
    </source>
</reference>
<organism evidence="1">
    <name type="scientific">marine sediment metagenome</name>
    <dbReference type="NCBI Taxonomy" id="412755"/>
    <lineage>
        <taxon>unclassified sequences</taxon>
        <taxon>metagenomes</taxon>
        <taxon>ecological metagenomes</taxon>
    </lineage>
</organism>
<evidence type="ECO:0008006" key="2">
    <source>
        <dbReference type="Google" id="ProtNLM"/>
    </source>
</evidence>
<name>X1NR88_9ZZZZ</name>
<evidence type="ECO:0000313" key="1">
    <source>
        <dbReference type="EMBL" id="GAI46103.1"/>
    </source>
</evidence>